<accession>A0A8S3EJ89</accession>
<comment type="caution">
    <text evidence="2">The sequence shown here is derived from an EMBL/GenBank/DDBJ whole genome shotgun (WGS) entry which is preliminary data.</text>
</comment>
<dbReference type="AlphaFoldDB" id="A0A8S3EJ89"/>
<evidence type="ECO:0000256" key="1">
    <source>
        <dbReference type="SAM" id="MobiDB-lite"/>
    </source>
</evidence>
<protein>
    <submittedName>
        <fullName evidence="2">Uncharacterized protein</fullName>
    </submittedName>
</protein>
<sequence>MDVAAVVAIMPSLDLFIEHDADRLSSLMMNLQPTIEKDHSYENSKIMDFAHKHKELKETLQKPDELKEYEDFDLKCIETSFHQQQTELKRKLSNKKNKDATLPLMSNDIVSVAAAAGVSLTNKSHANLQRKRSNRDADIRPCEPNERFDNYRSSVIQHNNQQNELQWFNESTSMSTTRVIVERRPLTPSDDESSFA</sequence>
<organism evidence="2 3">
    <name type="scientific">Rotaria magnacalcarata</name>
    <dbReference type="NCBI Taxonomy" id="392030"/>
    <lineage>
        <taxon>Eukaryota</taxon>
        <taxon>Metazoa</taxon>
        <taxon>Spiralia</taxon>
        <taxon>Gnathifera</taxon>
        <taxon>Rotifera</taxon>
        <taxon>Eurotatoria</taxon>
        <taxon>Bdelloidea</taxon>
        <taxon>Philodinida</taxon>
        <taxon>Philodinidae</taxon>
        <taxon>Rotaria</taxon>
    </lineage>
</organism>
<evidence type="ECO:0000313" key="3">
    <source>
        <dbReference type="Proteomes" id="UP000681967"/>
    </source>
</evidence>
<feature type="compositionally biased region" description="Basic and acidic residues" evidence="1">
    <location>
        <begin position="134"/>
        <end position="144"/>
    </location>
</feature>
<proteinExistence type="predicted"/>
<dbReference type="EMBL" id="CAJOBH010233263">
    <property type="protein sequence ID" value="CAF5079729.1"/>
    <property type="molecule type" value="Genomic_DNA"/>
</dbReference>
<dbReference type="Proteomes" id="UP000681967">
    <property type="component" value="Unassembled WGS sequence"/>
</dbReference>
<evidence type="ECO:0000313" key="2">
    <source>
        <dbReference type="EMBL" id="CAF5079729.1"/>
    </source>
</evidence>
<gene>
    <name evidence="2" type="ORF">BYL167_LOCUS61771</name>
</gene>
<reference evidence="2" key="1">
    <citation type="submission" date="2021-02" db="EMBL/GenBank/DDBJ databases">
        <authorList>
            <person name="Nowell W R."/>
        </authorList>
    </citation>
    <scope>NUCLEOTIDE SEQUENCE</scope>
</reference>
<feature type="region of interest" description="Disordered" evidence="1">
    <location>
        <begin position="125"/>
        <end position="144"/>
    </location>
</feature>
<name>A0A8S3EJ89_9BILA</name>